<dbReference type="Proteomes" id="UP001194468">
    <property type="component" value="Unassembled WGS sequence"/>
</dbReference>
<reference evidence="2" key="2">
    <citation type="journal article" date="2020" name="Nat. Commun.">
        <title>Large-scale genome sequencing of mycorrhizal fungi provides insights into the early evolution of symbiotic traits.</title>
        <authorList>
            <person name="Miyauchi S."/>
            <person name="Kiss E."/>
            <person name="Kuo A."/>
            <person name="Drula E."/>
            <person name="Kohler A."/>
            <person name="Sanchez-Garcia M."/>
            <person name="Morin E."/>
            <person name="Andreopoulos B."/>
            <person name="Barry K.W."/>
            <person name="Bonito G."/>
            <person name="Buee M."/>
            <person name="Carver A."/>
            <person name="Chen C."/>
            <person name="Cichocki N."/>
            <person name="Clum A."/>
            <person name="Culley D."/>
            <person name="Crous P.W."/>
            <person name="Fauchery L."/>
            <person name="Girlanda M."/>
            <person name="Hayes R.D."/>
            <person name="Keri Z."/>
            <person name="LaButti K."/>
            <person name="Lipzen A."/>
            <person name="Lombard V."/>
            <person name="Magnuson J."/>
            <person name="Maillard F."/>
            <person name="Murat C."/>
            <person name="Nolan M."/>
            <person name="Ohm R.A."/>
            <person name="Pangilinan J."/>
            <person name="Pereira M.F."/>
            <person name="Perotto S."/>
            <person name="Peter M."/>
            <person name="Pfister S."/>
            <person name="Riley R."/>
            <person name="Sitrit Y."/>
            <person name="Stielow J.B."/>
            <person name="Szollosi G."/>
            <person name="Zifcakova L."/>
            <person name="Stursova M."/>
            <person name="Spatafora J.W."/>
            <person name="Tedersoo L."/>
            <person name="Vaario L.M."/>
            <person name="Yamada A."/>
            <person name="Yan M."/>
            <person name="Wang P."/>
            <person name="Xu J."/>
            <person name="Bruns T."/>
            <person name="Baldrian P."/>
            <person name="Vilgalys R."/>
            <person name="Dunand C."/>
            <person name="Henrissat B."/>
            <person name="Grigoriev I.V."/>
            <person name="Hibbett D."/>
            <person name="Nagy L.G."/>
            <person name="Martin F.M."/>
        </authorList>
    </citation>
    <scope>NUCLEOTIDE SEQUENCE</scope>
    <source>
        <strain evidence="2">BED1</strain>
    </source>
</reference>
<accession>A0AAD4BLJ5</accession>
<dbReference type="EMBL" id="WHUW01000030">
    <property type="protein sequence ID" value="KAF8434108.1"/>
    <property type="molecule type" value="Genomic_DNA"/>
</dbReference>
<keyword evidence="3" id="KW-1185">Reference proteome</keyword>
<feature type="compositionally biased region" description="Basic and acidic residues" evidence="1">
    <location>
        <begin position="73"/>
        <end position="82"/>
    </location>
</feature>
<evidence type="ECO:0000313" key="3">
    <source>
        <dbReference type="Proteomes" id="UP001194468"/>
    </source>
</evidence>
<reference evidence="2" key="1">
    <citation type="submission" date="2019-10" db="EMBL/GenBank/DDBJ databases">
        <authorList>
            <consortium name="DOE Joint Genome Institute"/>
            <person name="Kuo A."/>
            <person name="Miyauchi S."/>
            <person name="Kiss E."/>
            <person name="Drula E."/>
            <person name="Kohler A."/>
            <person name="Sanchez-Garcia M."/>
            <person name="Andreopoulos B."/>
            <person name="Barry K.W."/>
            <person name="Bonito G."/>
            <person name="Buee M."/>
            <person name="Carver A."/>
            <person name="Chen C."/>
            <person name="Cichocki N."/>
            <person name="Clum A."/>
            <person name="Culley D."/>
            <person name="Crous P.W."/>
            <person name="Fauchery L."/>
            <person name="Girlanda M."/>
            <person name="Hayes R."/>
            <person name="Keri Z."/>
            <person name="LaButti K."/>
            <person name="Lipzen A."/>
            <person name="Lombard V."/>
            <person name="Magnuson J."/>
            <person name="Maillard F."/>
            <person name="Morin E."/>
            <person name="Murat C."/>
            <person name="Nolan M."/>
            <person name="Ohm R."/>
            <person name="Pangilinan J."/>
            <person name="Pereira M."/>
            <person name="Perotto S."/>
            <person name="Peter M."/>
            <person name="Riley R."/>
            <person name="Sitrit Y."/>
            <person name="Stielow B."/>
            <person name="Szollosi G."/>
            <person name="Zifcakova L."/>
            <person name="Stursova M."/>
            <person name="Spatafora J.W."/>
            <person name="Tedersoo L."/>
            <person name="Vaario L.-M."/>
            <person name="Yamada A."/>
            <person name="Yan M."/>
            <person name="Wang P."/>
            <person name="Xu J."/>
            <person name="Bruns T."/>
            <person name="Baldrian P."/>
            <person name="Vilgalys R."/>
            <person name="Henrissat B."/>
            <person name="Grigoriev I.V."/>
            <person name="Hibbett D."/>
            <person name="Nagy L.G."/>
            <person name="Martin F.M."/>
        </authorList>
    </citation>
    <scope>NUCLEOTIDE SEQUENCE</scope>
    <source>
        <strain evidence="2">BED1</strain>
    </source>
</reference>
<evidence type="ECO:0000256" key="1">
    <source>
        <dbReference type="SAM" id="MobiDB-lite"/>
    </source>
</evidence>
<protein>
    <submittedName>
        <fullName evidence="2">Uncharacterized protein</fullName>
    </submittedName>
</protein>
<feature type="compositionally biased region" description="Polar residues" evidence="1">
    <location>
        <begin position="26"/>
        <end position="37"/>
    </location>
</feature>
<proteinExistence type="predicted"/>
<gene>
    <name evidence="2" type="ORF">L210DRAFT_210151</name>
</gene>
<feature type="region of interest" description="Disordered" evidence="1">
    <location>
        <begin position="26"/>
        <end position="108"/>
    </location>
</feature>
<comment type="caution">
    <text evidence="2">The sequence shown here is derived from an EMBL/GenBank/DDBJ whole genome shotgun (WGS) entry which is preliminary data.</text>
</comment>
<organism evidence="2 3">
    <name type="scientific">Boletus edulis BED1</name>
    <dbReference type="NCBI Taxonomy" id="1328754"/>
    <lineage>
        <taxon>Eukaryota</taxon>
        <taxon>Fungi</taxon>
        <taxon>Dikarya</taxon>
        <taxon>Basidiomycota</taxon>
        <taxon>Agaricomycotina</taxon>
        <taxon>Agaricomycetes</taxon>
        <taxon>Agaricomycetidae</taxon>
        <taxon>Boletales</taxon>
        <taxon>Boletineae</taxon>
        <taxon>Boletaceae</taxon>
        <taxon>Boletoideae</taxon>
        <taxon>Boletus</taxon>
    </lineage>
</organism>
<evidence type="ECO:0000313" key="2">
    <source>
        <dbReference type="EMBL" id="KAF8434108.1"/>
    </source>
</evidence>
<sequence>MLLEEFLRVRGEGYLKLQAEGDEVTSGRTAVSTSGISQKDMEQVKPGAGMESGRSFSSFLSQRGKKKTAWHGPDGDQGRFIEKISPYSNNSNSEERNIAKNSSNGLPRVYNGQVVNHICY</sequence>
<name>A0AAD4BLJ5_BOLED</name>
<dbReference type="AlphaFoldDB" id="A0AAD4BLJ5"/>